<comment type="caution">
    <text evidence="2">The sequence shown here is derived from an EMBL/GenBank/DDBJ whole genome shotgun (WGS) entry which is preliminary data.</text>
</comment>
<evidence type="ECO:0000256" key="1">
    <source>
        <dbReference type="SAM" id="SignalP"/>
    </source>
</evidence>
<reference evidence="2 3" key="1">
    <citation type="submission" date="2020-08" db="EMBL/GenBank/DDBJ databases">
        <title>Novel species isolated from subtropical streams in China.</title>
        <authorList>
            <person name="Lu H."/>
        </authorList>
    </citation>
    <scope>NUCLEOTIDE SEQUENCE [LARGE SCALE GENOMIC DNA]</scope>
    <source>
        <strain evidence="2 3">FT31W</strain>
    </source>
</reference>
<protein>
    <submittedName>
        <fullName evidence="2">TolC family protein</fullName>
    </submittedName>
</protein>
<feature type="chain" id="PRO_5046817122" evidence="1">
    <location>
        <begin position="27"/>
        <end position="473"/>
    </location>
</feature>
<dbReference type="Proteomes" id="UP000613113">
    <property type="component" value="Unassembled WGS sequence"/>
</dbReference>
<evidence type="ECO:0000313" key="2">
    <source>
        <dbReference type="EMBL" id="MBC3885161.1"/>
    </source>
</evidence>
<name>A0ABR6YMN7_9BURK</name>
<dbReference type="InterPro" id="IPR010131">
    <property type="entry name" value="MdtP/NodT-like"/>
</dbReference>
<dbReference type="Gene3D" id="1.20.1600.10">
    <property type="entry name" value="Outer membrane efflux proteins (OEP)"/>
    <property type="match status" value="1"/>
</dbReference>
<dbReference type="PANTHER" id="PTHR30203:SF24">
    <property type="entry name" value="BLR4935 PROTEIN"/>
    <property type="match status" value="1"/>
</dbReference>
<keyword evidence="3" id="KW-1185">Reference proteome</keyword>
<sequence length="473" mass="51629">MFSLTRRSAVWFLPAAWLLTACSSFQPEQAIGQINQDLAAMTQSRLRLAQYPGQMAQLRTSADELLQQELTQPAAVSVALANSPAMQAMLAQYWADGAAAVQGGNPVNPWFRFERSRLLDELDIARAISVGLLDLLTLPQRKSVAQSRLQQTRLQLSMDVVDRLAQVRAAWVRAVAAQQALLYAQQVSELAEAGSELAQRMRKAGNFSALQAARQQAFHADAVTQLAAARHRQLATREVLVRLLGLDETQQQQLRLPSHLPELPAVPVAAGELAATAPQTRLDVRLAQAQFENAMRQQGLNSITSLTDLELTVKRDTVFAASSAGGETRRGVEVAVRLPVFDSGQLQREAMNAQTLAASYRLEQTTRNAASSLREAYSAYLRSYDIAQHYRQEILPLRQRIADENQLRYNGMLIGVFDLLGDAREQIASVIAAINAGQQFWLADAALQAELTGTPANLAVNATGTAAASDNAH</sequence>
<gene>
    <name evidence="2" type="ORF">H8K27_08485</name>
</gene>
<dbReference type="PANTHER" id="PTHR30203">
    <property type="entry name" value="OUTER MEMBRANE CATION EFFLUX PROTEIN"/>
    <property type="match status" value="1"/>
</dbReference>
<feature type="signal peptide" evidence="1">
    <location>
        <begin position="1"/>
        <end position="26"/>
    </location>
</feature>
<dbReference type="RefSeq" id="WP_186862770.1">
    <property type="nucleotide sequence ID" value="NZ_JACOGC010000003.1"/>
</dbReference>
<organism evidence="2 3">
    <name type="scientific">Undibacterium griseum</name>
    <dbReference type="NCBI Taxonomy" id="2762295"/>
    <lineage>
        <taxon>Bacteria</taxon>
        <taxon>Pseudomonadati</taxon>
        <taxon>Pseudomonadota</taxon>
        <taxon>Betaproteobacteria</taxon>
        <taxon>Burkholderiales</taxon>
        <taxon>Oxalobacteraceae</taxon>
        <taxon>Undibacterium</taxon>
    </lineage>
</organism>
<dbReference type="EMBL" id="JACOGC010000003">
    <property type="protein sequence ID" value="MBC3885161.1"/>
    <property type="molecule type" value="Genomic_DNA"/>
</dbReference>
<keyword evidence="1" id="KW-0732">Signal</keyword>
<proteinExistence type="predicted"/>
<dbReference type="SUPFAM" id="SSF56954">
    <property type="entry name" value="Outer membrane efflux proteins (OEP)"/>
    <property type="match status" value="1"/>
</dbReference>
<evidence type="ECO:0000313" key="3">
    <source>
        <dbReference type="Proteomes" id="UP000613113"/>
    </source>
</evidence>
<accession>A0ABR6YMN7</accession>
<dbReference type="PROSITE" id="PS51257">
    <property type="entry name" value="PROKAR_LIPOPROTEIN"/>
    <property type="match status" value="1"/>
</dbReference>